<proteinExistence type="predicted"/>
<dbReference type="GO" id="GO:0004536">
    <property type="term" value="F:DNA nuclease activity"/>
    <property type="evidence" value="ECO:0007669"/>
    <property type="project" value="InterPro"/>
</dbReference>
<sequence>MFDTHCHIQFKAFQDDLDQVILRCTEKNTFMNVVGTQIPTSKKAIALAEKYDNVYASVGIHPIQHDVVDVEEETTHFTSRGEEWDQQLFETLVQHPKVIGVGETGLDRFHIRKDVGIEDIFAKQKELFLQHYHLAKKFDKALVIHVRDAHTEMIEILEELGAPIRGTIHCFTGNWDQAERYLALGLHLGFTGVITFPPKKTDPQPQLDLWEVVKKMPLDRMLVETDAPYLAAQAYRGERSEPWMVEECIKKIAEIRTISLDTVQKSTTKNARTLFLPLSR</sequence>
<evidence type="ECO:0000313" key="4">
    <source>
        <dbReference type="EMBL" id="PIT86943.1"/>
    </source>
</evidence>
<name>A0A2M6W2C0_9BACT</name>
<evidence type="ECO:0000256" key="2">
    <source>
        <dbReference type="ARBA" id="ARBA00022801"/>
    </source>
</evidence>
<dbReference type="EMBL" id="PFBZ01000017">
    <property type="protein sequence ID" value="PIT86943.1"/>
    <property type="molecule type" value="Genomic_DNA"/>
</dbReference>
<feature type="binding site" evidence="3">
    <location>
        <position position="169"/>
    </location>
    <ligand>
        <name>a divalent metal cation</name>
        <dbReference type="ChEBI" id="CHEBI:60240"/>
        <label>2</label>
    </ligand>
</feature>
<comment type="caution">
    <text evidence="4">The sequence shown here is derived from an EMBL/GenBank/DDBJ whole genome shotgun (WGS) entry which is preliminary data.</text>
</comment>
<dbReference type="InterPro" id="IPR001130">
    <property type="entry name" value="TatD-like"/>
</dbReference>
<dbReference type="PIRSF" id="PIRSF005902">
    <property type="entry name" value="DNase_TatD"/>
    <property type="match status" value="1"/>
</dbReference>
<dbReference type="GO" id="GO:0005829">
    <property type="term" value="C:cytosol"/>
    <property type="evidence" value="ECO:0007669"/>
    <property type="project" value="TreeGrafter"/>
</dbReference>
<feature type="binding site" evidence="3">
    <location>
        <position position="226"/>
    </location>
    <ligand>
        <name>a divalent metal cation</name>
        <dbReference type="ChEBI" id="CHEBI:60240"/>
        <label>1</label>
    </ligand>
</feature>
<evidence type="ECO:0000313" key="5">
    <source>
        <dbReference type="Proteomes" id="UP000229362"/>
    </source>
</evidence>
<dbReference type="SUPFAM" id="SSF51556">
    <property type="entry name" value="Metallo-dependent hydrolases"/>
    <property type="match status" value="1"/>
</dbReference>
<dbReference type="NCBIfam" id="TIGR00010">
    <property type="entry name" value="YchF/TatD family DNA exonuclease"/>
    <property type="match status" value="1"/>
</dbReference>
<keyword evidence="2 4" id="KW-0378">Hydrolase</keyword>
<accession>A0A2M6W2C0</accession>
<evidence type="ECO:0000256" key="3">
    <source>
        <dbReference type="PIRSR" id="PIRSR005902-1"/>
    </source>
</evidence>
<dbReference type="GO" id="GO:0016788">
    <property type="term" value="F:hydrolase activity, acting on ester bonds"/>
    <property type="evidence" value="ECO:0007669"/>
    <property type="project" value="InterPro"/>
</dbReference>
<dbReference type="Gene3D" id="3.20.20.140">
    <property type="entry name" value="Metal-dependent hydrolases"/>
    <property type="match status" value="1"/>
</dbReference>
<keyword evidence="1 3" id="KW-0479">Metal-binding</keyword>
<feature type="binding site" evidence="3">
    <location>
        <position position="145"/>
    </location>
    <ligand>
        <name>a divalent metal cation</name>
        <dbReference type="ChEBI" id="CHEBI:60240"/>
        <label>2</label>
    </ligand>
</feature>
<protein>
    <submittedName>
        <fullName evidence="4">Hydrolase TatD</fullName>
    </submittedName>
</protein>
<feature type="binding site" evidence="3">
    <location>
        <position position="103"/>
    </location>
    <ligand>
        <name>a divalent metal cation</name>
        <dbReference type="ChEBI" id="CHEBI:60240"/>
        <label>1</label>
    </ligand>
</feature>
<gene>
    <name evidence="4" type="ORF">COU33_00390</name>
</gene>
<dbReference type="FunFam" id="3.20.20.140:FF:000005">
    <property type="entry name" value="TatD family hydrolase"/>
    <property type="match status" value="1"/>
</dbReference>
<dbReference type="InterPro" id="IPR015991">
    <property type="entry name" value="TatD/YcfH-like"/>
</dbReference>
<dbReference type="AlphaFoldDB" id="A0A2M6W2C0"/>
<feature type="binding site" evidence="3">
    <location>
        <position position="5"/>
    </location>
    <ligand>
        <name>a divalent metal cation</name>
        <dbReference type="ChEBI" id="CHEBI:60240"/>
        <label>1</label>
    </ligand>
</feature>
<dbReference type="Pfam" id="PF01026">
    <property type="entry name" value="TatD_DNase"/>
    <property type="match status" value="1"/>
</dbReference>
<reference evidence="5" key="1">
    <citation type="submission" date="2017-09" db="EMBL/GenBank/DDBJ databases">
        <title>Depth-based differentiation of microbial function through sediment-hosted aquifers and enrichment of novel symbionts in the deep terrestrial subsurface.</title>
        <authorList>
            <person name="Probst A.J."/>
            <person name="Ladd B."/>
            <person name="Jarett J.K."/>
            <person name="Geller-Mcgrath D.E."/>
            <person name="Sieber C.M.K."/>
            <person name="Emerson J.B."/>
            <person name="Anantharaman K."/>
            <person name="Thomas B.C."/>
            <person name="Malmstrom R."/>
            <person name="Stieglmeier M."/>
            <person name="Klingl A."/>
            <person name="Woyke T."/>
            <person name="Ryan C.M."/>
            <person name="Banfield J.F."/>
        </authorList>
    </citation>
    <scope>NUCLEOTIDE SEQUENCE [LARGE SCALE GENOMIC DNA]</scope>
</reference>
<dbReference type="InterPro" id="IPR032466">
    <property type="entry name" value="Metal_Hydrolase"/>
</dbReference>
<evidence type="ECO:0000256" key="1">
    <source>
        <dbReference type="ARBA" id="ARBA00022723"/>
    </source>
</evidence>
<dbReference type="PANTHER" id="PTHR46124">
    <property type="entry name" value="D-AMINOACYL-TRNA DEACYLASE"/>
    <property type="match status" value="1"/>
</dbReference>
<feature type="binding site" evidence="3">
    <location>
        <position position="7"/>
    </location>
    <ligand>
        <name>a divalent metal cation</name>
        <dbReference type="ChEBI" id="CHEBI:60240"/>
        <label>1</label>
    </ligand>
</feature>
<dbReference type="GO" id="GO:0046872">
    <property type="term" value="F:metal ion binding"/>
    <property type="evidence" value="ECO:0007669"/>
    <property type="project" value="UniProtKB-KW"/>
</dbReference>
<dbReference type="PANTHER" id="PTHR46124:SF2">
    <property type="entry name" value="D-AMINOACYL-TRNA DEACYLASE"/>
    <property type="match status" value="1"/>
</dbReference>
<dbReference type="CDD" id="cd01310">
    <property type="entry name" value="TatD_DNAse"/>
    <property type="match status" value="1"/>
</dbReference>
<dbReference type="Proteomes" id="UP000229362">
    <property type="component" value="Unassembled WGS sequence"/>
</dbReference>
<organism evidence="4 5">
    <name type="scientific">Candidatus Magasanikbacteria bacterium CG10_big_fil_rev_8_21_14_0_10_43_6</name>
    <dbReference type="NCBI Taxonomy" id="1974650"/>
    <lineage>
        <taxon>Bacteria</taxon>
        <taxon>Candidatus Magasanikiibacteriota</taxon>
    </lineage>
</organism>